<feature type="domain" description="Mechanosensitive ion channel MscS" evidence="11">
    <location>
        <begin position="178"/>
        <end position="246"/>
    </location>
</feature>
<dbReference type="Gene3D" id="2.30.30.60">
    <property type="match status" value="1"/>
</dbReference>
<keyword evidence="7 10" id="KW-0472">Membrane</keyword>
<evidence type="ECO:0000256" key="10">
    <source>
        <dbReference type="SAM" id="Phobius"/>
    </source>
</evidence>
<dbReference type="EMBL" id="SNWD01000010">
    <property type="protein sequence ID" value="TDN80283.1"/>
    <property type="molecule type" value="Genomic_DNA"/>
</dbReference>
<evidence type="ECO:0000313" key="12">
    <source>
        <dbReference type="EMBL" id="TDN80283.1"/>
    </source>
</evidence>
<dbReference type="InterPro" id="IPR023408">
    <property type="entry name" value="MscS_beta-dom_sf"/>
</dbReference>
<keyword evidence="4 10" id="KW-0812">Transmembrane</keyword>
<evidence type="ECO:0000256" key="6">
    <source>
        <dbReference type="ARBA" id="ARBA00023016"/>
    </source>
</evidence>
<dbReference type="FunFam" id="2.30.30.60:FF:000002">
    <property type="entry name" value="Mechanosensitive ion channel family protein"/>
    <property type="match status" value="1"/>
</dbReference>
<proteinExistence type="predicted"/>
<evidence type="ECO:0000256" key="4">
    <source>
        <dbReference type="ARBA" id="ARBA00022692"/>
    </source>
</evidence>
<evidence type="ECO:0000256" key="3">
    <source>
        <dbReference type="ARBA" id="ARBA00022519"/>
    </source>
</evidence>
<dbReference type="OrthoDB" id="9814206at2"/>
<evidence type="ECO:0000313" key="13">
    <source>
        <dbReference type="Proteomes" id="UP000295493"/>
    </source>
</evidence>
<feature type="transmembrane region" description="Helical" evidence="10">
    <location>
        <begin position="130"/>
        <end position="153"/>
    </location>
</feature>
<evidence type="ECO:0000256" key="5">
    <source>
        <dbReference type="ARBA" id="ARBA00022989"/>
    </source>
</evidence>
<dbReference type="Pfam" id="PF00924">
    <property type="entry name" value="MS_channel_2nd"/>
    <property type="match status" value="1"/>
</dbReference>
<name>A0A4R6FG87_9SPHN</name>
<evidence type="ECO:0000256" key="8">
    <source>
        <dbReference type="ARBA" id="ARBA00093630"/>
    </source>
</evidence>
<dbReference type="SUPFAM" id="SSF50182">
    <property type="entry name" value="Sm-like ribonucleoproteins"/>
    <property type="match status" value="1"/>
</dbReference>
<keyword evidence="2" id="KW-1003">Cell membrane</keyword>
<dbReference type="Proteomes" id="UP000295493">
    <property type="component" value="Unassembled WGS sequence"/>
</dbReference>
<evidence type="ECO:0000256" key="1">
    <source>
        <dbReference type="ARBA" id="ARBA00004429"/>
    </source>
</evidence>
<accession>A0A4R6FG87</accession>
<comment type="caution">
    <text evidence="12">The sequence shown here is derived from an EMBL/GenBank/DDBJ whole genome shotgun (WGS) entry which is preliminary data.</text>
</comment>
<dbReference type="PANTHER" id="PTHR30414">
    <property type="entry name" value="MINICONDUCTANCE MECHANOSENSITIVE CHANNEL YBDG"/>
    <property type="match status" value="1"/>
</dbReference>
<protein>
    <recommendedName>
        <fullName evidence="8">Mechanosensing system component YbdG</fullName>
    </recommendedName>
    <alternativeName>
        <fullName evidence="9">Mechanosensitive channel homolog YbdG</fullName>
    </alternativeName>
</protein>
<reference evidence="12 13" key="1">
    <citation type="submission" date="2019-03" db="EMBL/GenBank/DDBJ databases">
        <title>Genomic Encyclopedia of Type Strains, Phase IV (KMG-IV): sequencing the most valuable type-strain genomes for metagenomic binning, comparative biology and taxonomic classification.</title>
        <authorList>
            <person name="Goeker M."/>
        </authorList>
    </citation>
    <scope>NUCLEOTIDE SEQUENCE [LARGE SCALE GENOMIC DNA]</scope>
    <source>
        <strain evidence="12 13">DSM 25059</strain>
    </source>
</reference>
<dbReference type="InterPro" id="IPR006685">
    <property type="entry name" value="MscS_channel_2nd"/>
</dbReference>
<keyword evidence="6" id="KW-0346">Stress response</keyword>
<organism evidence="12 13">
    <name type="scientific">Stakelama pacifica</name>
    <dbReference type="NCBI Taxonomy" id="517720"/>
    <lineage>
        <taxon>Bacteria</taxon>
        <taxon>Pseudomonadati</taxon>
        <taxon>Pseudomonadota</taxon>
        <taxon>Alphaproteobacteria</taxon>
        <taxon>Sphingomonadales</taxon>
        <taxon>Sphingomonadaceae</taxon>
        <taxon>Stakelama</taxon>
    </lineage>
</organism>
<evidence type="ECO:0000256" key="2">
    <source>
        <dbReference type="ARBA" id="ARBA00022475"/>
    </source>
</evidence>
<gene>
    <name evidence="12" type="ORF">EV664_11076</name>
</gene>
<comment type="subcellular location">
    <subcellularLocation>
        <location evidence="1">Cell inner membrane</location>
        <topology evidence="1">Multi-pass membrane protein</topology>
    </subcellularLocation>
</comment>
<dbReference type="InterPro" id="IPR010920">
    <property type="entry name" value="LSM_dom_sf"/>
</dbReference>
<evidence type="ECO:0000256" key="7">
    <source>
        <dbReference type="ARBA" id="ARBA00023136"/>
    </source>
</evidence>
<evidence type="ECO:0000259" key="11">
    <source>
        <dbReference type="Pfam" id="PF00924"/>
    </source>
</evidence>
<dbReference type="GO" id="GO:0008381">
    <property type="term" value="F:mechanosensitive monoatomic ion channel activity"/>
    <property type="evidence" value="ECO:0007669"/>
    <property type="project" value="InterPro"/>
</dbReference>
<evidence type="ECO:0000256" key="9">
    <source>
        <dbReference type="ARBA" id="ARBA00093659"/>
    </source>
</evidence>
<dbReference type="RefSeq" id="WP_133496322.1">
    <property type="nucleotide sequence ID" value="NZ_BMLU01000010.1"/>
</dbReference>
<dbReference type="PANTHER" id="PTHR30414:SF0">
    <property type="entry name" value="MINICONDUCTANCE MECHANOSENSITIVE CHANNEL YBDG"/>
    <property type="match status" value="1"/>
</dbReference>
<feature type="transmembrane region" description="Helical" evidence="10">
    <location>
        <begin position="17"/>
        <end position="38"/>
    </location>
</feature>
<keyword evidence="5 10" id="KW-1133">Transmembrane helix</keyword>
<keyword evidence="3" id="KW-0997">Cell inner membrane</keyword>
<sequence>MEFTLSDLGLSQLAETLIGLALLALGAAAISALVRHVLLRILWRYFDRVSFDDDLPSLPSVFQRLATIVPTLFVEHGVRLVPHLSTEVESVTGNVCTAIVVLSFARATSAGLSIVNELYRRRPESRLRPIKGYVQVVKIIVYLGAVILMIAALMEQSPLLLLSGLGAMAAVLMLVFKDTILSLVASVQLASNDMIRVGDWIEMQQLNADGDVIDIALHTVKVQNWDQTITTIPTHRLISESFRNWRGMQESGGRRIQRALPIDQNCVGYLTADQIERLEARGALKPYLEAKRREIAAWNKDRSEPEHRRLTNIGTYRAYCEAYLRDHPLVAQNMLRLVRQRDPTPEGLPLEIYCFIARTGFVEYEAAQADIFDHLIAILPEFGLRLFQHPAGSDFARALSRANTDLR</sequence>
<dbReference type="AlphaFoldDB" id="A0A4R6FG87"/>
<feature type="transmembrane region" description="Helical" evidence="10">
    <location>
        <begin position="159"/>
        <end position="176"/>
    </location>
</feature>
<keyword evidence="13" id="KW-1185">Reference proteome</keyword>
<dbReference type="InterPro" id="IPR030192">
    <property type="entry name" value="YbdG"/>
</dbReference>
<dbReference type="GO" id="GO:0005886">
    <property type="term" value="C:plasma membrane"/>
    <property type="evidence" value="ECO:0007669"/>
    <property type="project" value="UniProtKB-SubCell"/>
</dbReference>
<dbReference type="GO" id="GO:0071470">
    <property type="term" value="P:cellular response to osmotic stress"/>
    <property type="evidence" value="ECO:0007669"/>
    <property type="project" value="InterPro"/>
</dbReference>